<dbReference type="InterPro" id="IPR005039">
    <property type="entry name" value="Ant_C"/>
</dbReference>
<dbReference type="EMBL" id="APPV01000006">
    <property type="protein sequence ID" value="ENV60971.1"/>
    <property type="molecule type" value="Genomic_DNA"/>
</dbReference>
<dbReference type="PROSITE" id="PS51301">
    <property type="entry name" value="KILA_N"/>
    <property type="match status" value="1"/>
</dbReference>
<gene>
    <name evidence="2" type="ORF">F950_00216</name>
</gene>
<dbReference type="Pfam" id="PF03374">
    <property type="entry name" value="ANT"/>
    <property type="match status" value="1"/>
</dbReference>
<dbReference type="SMART" id="SM01252">
    <property type="entry name" value="KilA-N"/>
    <property type="match status" value="1"/>
</dbReference>
<dbReference type="RefSeq" id="WP_004943311.1">
    <property type="nucleotide sequence ID" value="NZ_KB849643.1"/>
</dbReference>
<comment type="caution">
    <text evidence="2">The sequence shown here is derived from an EMBL/GenBank/DDBJ whole genome shotgun (WGS) entry which is preliminary data.</text>
</comment>
<dbReference type="Pfam" id="PF04383">
    <property type="entry name" value="KilA-N"/>
    <property type="match status" value="1"/>
</dbReference>
<feature type="domain" description="KilA-N" evidence="1">
    <location>
        <begin position="6"/>
        <end position="111"/>
    </location>
</feature>
<reference evidence="2 3" key="1">
    <citation type="submission" date="2013-02" db="EMBL/GenBank/DDBJ databases">
        <title>The Genome Sequence of Acinetobacter soli NIPH 2899.</title>
        <authorList>
            <consortium name="The Broad Institute Genome Sequencing Platform"/>
            <consortium name="The Broad Institute Genome Sequencing Center for Infectious Disease"/>
            <person name="Cerqueira G."/>
            <person name="Feldgarden M."/>
            <person name="Courvalin P."/>
            <person name="Perichon B."/>
            <person name="Grillot-Courvalin C."/>
            <person name="Clermont D."/>
            <person name="Rocha E."/>
            <person name="Yoon E.-J."/>
            <person name="Nemec A."/>
            <person name="Walker B."/>
            <person name="Young S.K."/>
            <person name="Zeng Q."/>
            <person name="Gargeya S."/>
            <person name="Fitzgerald M."/>
            <person name="Haas B."/>
            <person name="Abouelleil A."/>
            <person name="Alvarado L."/>
            <person name="Arachchi H.M."/>
            <person name="Berlin A.M."/>
            <person name="Chapman S.B."/>
            <person name="Dewar J."/>
            <person name="Goldberg J."/>
            <person name="Griggs A."/>
            <person name="Gujja S."/>
            <person name="Hansen M."/>
            <person name="Howarth C."/>
            <person name="Imamovic A."/>
            <person name="Larimer J."/>
            <person name="McCowan C."/>
            <person name="Murphy C."/>
            <person name="Neiman D."/>
            <person name="Pearson M."/>
            <person name="Priest M."/>
            <person name="Roberts A."/>
            <person name="Saif S."/>
            <person name="Shea T."/>
            <person name="Sisk P."/>
            <person name="Sykes S."/>
            <person name="Wortman J."/>
            <person name="Nusbaum C."/>
            <person name="Birren B."/>
        </authorList>
    </citation>
    <scope>NUCLEOTIDE SEQUENCE [LARGE SCALE GENOMIC DNA]</scope>
    <source>
        <strain evidence="2 3">NIPH 2899</strain>
    </source>
</reference>
<proteinExistence type="predicted"/>
<evidence type="ECO:0000313" key="3">
    <source>
        <dbReference type="Proteomes" id="UP000018433"/>
    </source>
</evidence>
<evidence type="ECO:0000259" key="1">
    <source>
        <dbReference type="PROSITE" id="PS51301"/>
    </source>
</evidence>
<name>A0ABP2U806_9GAMM</name>
<sequence length="248" mass="28182">MNASTNVLVASKVNIDGAMIRQDQHGRFCANDLHQASGGERKNQPQYFLENKQTQDLVQVLIDTGIPVSPIDVIRGGINQGTYVVKEIVYAYAMWISPAFHLKVIRNFDAMMVQPQVPDLNNPAQLRDLLLSYAEQNIQLCTENKALSQAIETITRTEHGVKFQQACKILNVKQQVLAQWLRKHNWDRYLNNARASTYYSENRGYCETKYSLKEGVKASGQSYSFTQTEFFILPKGMQILAKRFGESV</sequence>
<dbReference type="Proteomes" id="UP000018433">
    <property type="component" value="Unassembled WGS sequence"/>
</dbReference>
<organism evidence="2 3">
    <name type="scientific">Acinetobacter soli NIPH 2899</name>
    <dbReference type="NCBI Taxonomy" id="1217677"/>
    <lineage>
        <taxon>Bacteria</taxon>
        <taxon>Pseudomonadati</taxon>
        <taxon>Pseudomonadota</taxon>
        <taxon>Gammaproteobacteria</taxon>
        <taxon>Moraxellales</taxon>
        <taxon>Moraxellaceae</taxon>
        <taxon>Acinetobacter</taxon>
    </lineage>
</organism>
<keyword evidence="3" id="KW-1185">Reference proteome</keyword>
<protein>
    <recommendedName>
        <fullName evidence="1">KilA-N domain-containing protein</fullName>
    </recommendedName>
</protein>
<evidence type="ECO:0000313" key="2">
    <source>
        <dbReference type="EMBL" id="ENV60971.1"/>
    </source>
</evidence>
<dbReference type="InterPro" id="IPR017880">
    <property type="entry name" value="KilA_N"/>
</dbReference>
<dbReference type="InterPro" id="IPR018004">
    <property type="entry name" value="KilA/APSES_HTH"/>
</dbReference>
<accession>A0ABP2U806</accession>